<protein>
    <submittedName>
        <fullName evidence="1">Uncharacterized protein</fullName>
    </submittedName>
</protein>
<name>A0AB74ULS3_9VIRU</name>
<reference evidence="1" key="1">
    <citation type="submission" date="2024-10" db="EMBL/GenBank/DDBJ databases">
        <title>Genetic diversity among independent isolates of the Dolichocephalovirinae subfamily.</title>
        <authorList>
            <person name="Ely B."/>
            <person name="Thomas Q."/>
            <person name="Mohammadi T."/>
        </authorList>
    </citation>
    <scope>NUCLEOTIDE SEQUENCE</scope>
</reference>
<evidence type="ECO:0000313" key="1">
    <source>
        <dbReference type="EMBL" id="XHV10267.1"/>
    </source>
</evidence>
<proteinExistence type="predicted"/>
<organism evidence="1">
    <name type="scientific">Caulobacter phage S2L</name>
    <dbReference type="NCBI Taxonomy" id="3348356"/>
    <lineage>
        <taxon>Viruses</taxon>
    </lineage>
</organism>
<accession>A0AB74ULS3</accession>
<sequence length="83" mass="9291">MLVFMRNITAEATGKTRTCTSEDYPWPPRGSEGCDCMEKSSNPKRDFMLIADRTGVIVWYARMTCPIHGPKIKTSDVATESTT</sequence>
<gene>
    <name evidence="1" type="ORF">S2L_143</name>
</gene>
<dbReference type="EMBL" id="PQ287319">
    <property type="protein sequence ID" value="XHV10267.1"/>
    <property type="molecule type" value="Genomic_DNA"/>
</dbReference>